<comment type="caution">
    <text evidence="10">The sequence shown here is derived from an EMBL/GenBank/DDBJ whole genome shotgun (WGS) entry which is preliminary data.</text>
</comment>
<accession>A0ABU0JAQ4</accession>
<evidence type="ECO:0000256" key="2">
    <source>
        <dbReference type="ARBA" id="ARBA00022801"/>
    </source>
</evidence>
<evidence type="ECO:0000256" key="3">
    <source>
        <dbReference type="ARBA" id="ARBA00048267"/>
    </source>
</evidence>
<keyword evidence="2 4" id="KW-0378">Hydrolase</keyword>
<dbReference type="InterPro" id="IPR008248">
    <property type="entry name" value="CheB-like"/>
</dbReference>
<reference evidence="10 11" key="1">
    <citation type="submission" date="2023-07" db="EMBL/GenBank/DDBJ databases">
        <title>Genomic Encyclopedia of Type Strains, Phase IV (KMG-IV): sequencing the most valuable type-strain genomes for metagenomic binning, comparative biology and taxonomic classification.</title>
        <authorList>
            <person name="Goeker M."/>
        </authorList>
    </citation>
    <scope>NUCLEOTIDE SEQUENCE [LARGE SCALE GENOMIC DNA]</scope>
    <source>
        <strain evidence="10 11">DSM 19619</strain>
    </source>
</reference>
<dbReference type="SUPFAM" id="SSF52172">
    <property type="entry name" value="CheY-like"/>
    <property type="match status" value="1"/>
</dbReference>
<comment type="PTM">
    <text evidence="4">Phosphorylated by CheA. Phosphorylation of the N-terminal regulatory domain activates the methylesterase activity.</text>
</comment>
<dbReference type="SUPFAM" id="SSF52738">
    <property type="entry name" value="Methylesterase CheB, C-terminal domain"/>
    <property type="match status" value="1"/>
</dbReference>
<keyword evidence="11" id="KW-1185">Reference proteome</keyword>
<evidence type="ECO:0000313" key="10">
    <source>
        <dbReference type="EMBL" id="MDQ0471352.1"/>
    </source>
</evidence>
<dbReference type="PANTHER" id="PTHR42872:SF3">
    <property type="entry name" value="PROTEIN-GLUTAMATE METHYLESTERASE_PROTEIN-GLUTAMINE GLUTAMINASE 1"/>
    <property type="match status" value="1"/>
</dbReference>
<feature type="domain" description="Response regulatory" evidence="8">
    <location>
        <begin position="18"/>
        <end position="136"/>
    </location>
</feature>
<dbReference type="CDD" id="cd16432">
    <property type="entry name" value="CheB_Rec"/>
    <property type="match status" value="1"/>
</dbReference>
<sequence length="434" mass="45464">MSAATVPLAMTRAEPPVRVMVVDDAVVVRGLIVRWLTEAGGFDIVASHRTGRQAVDDIERADPDIVILDIEMPDMDGIEALPLILRKKRNCAVIMASTLTRRNAEISLKCLSLGALDYVPKPETNREVTTSIDFRREIVEKVRSLGRRAVLRRLAAMPGREAPMRAEARETVARAEAREAPTRAEGPTRPAGERPVFRASQTAAPAVGGFLARERAASRAAAEPAPAGPHAVTLRPFSPTLPRLLAIGASTGGPQALNTVLAGIAALIERVPVLITQHMPPTFTAILAEHLGRSCGKPTAEAVDGEAIRPGRVYVAPGGRHMLVKSADGHGVIALDDGPMINFCKPAVDPLFSSAARVFGGAVLGLVLTGMGSDGAQGAGDIVAAGGNVVAQDEATSVVWGMPGAVAQAGHCAALLPLGEIAPRLTRLFSGDRT</sequence>
<gene>
    <name evidence="4" type="primary">cheB</name>
    <name evidence="10" type="ORF">QO011_004375</name>
</gene>
<feature type="region of interest" description="Disordered" evidence="7">
    <location>
        <begin position="174"/>
        <end position="193"/>
    </location>
</feature>
<keyword evidence="4 6" id="KW-0597">Phosphoprotein</keyword>
<comment type="catalytic activity">
    <reaction evidence="3 4">
        <text>[protein]-L-glutamate 5-O-methyl ester + H2O = L-glutamyl-[protein] + methanol + H(+)</text>
        <dbReference type="Rhea" id="RHEA:23236"/>
        <dbReference type="Rhea" id="RHEA-COMP:10208"/>
        <dbReference type="Rhea" id="RHEA-COMP:10311"/>
        <dbReference type="ChEBI" id="CHEBI:15377"/>
        <dbReference type="ChEBI" id="CHEBI:15378"/>
        <dbReference type="ChEBI" id="CHEBI:17790"/>
        <dbReference type="ChEBI" id="CHEBI:29973"/>
        <dbReference type="ChEBI" id="CHEBI:82795"/>
        <dbReference type="EC" id="3.1.1.61"/>
    </reaction>
</comment>
<protein>
    <recommendedName>
        <fullName evidence="4">Protein-glutamate methylesterase/protein-glutamine glutaminase</fullName>
        <ecNumber evidence="4">3.1.1.61</ecNumber>
        <ecNumber evidence="4">3.5.1.44</ecNumber>
    </recommendedName>
</protein>
<evidence type="ECO:0000313" key="11">
    <source>
        <dbReference type="Proteomes" id="UP001242480"/>
    </source>
</evidence>
<dbReference type="PROSITE" id="PS50110">
    <property type="entry name" value="RESPONSE_REGULATORY"/>
    <property type="match status" value="1"/>
</dbReference>
<evidence type="ECO:0000259" key="8">
    <source>
        <dbReference type="PROSITE" id="PS50110"/>
    </source>
</evidence>
<dbReference type="Gene3D" id="3.40.50.2300">
    <property type="match status" value="1"/>
</dbReference>
<organism evidence="10 11">
    <name type="scientific">Labrys wisconsinensis</name>
    <dbReference type="NCBI Taxonomy" id="425677"/>
    <lineage>
        <taxon>Bacteria</taxon>
        <taxon>Pseudomonadati</taxon>
        <taxon>Pseudomonadota</taxon>
        <taxon>Alphaproteobacteria</taxon>
        <taxon>Hyphomicrobiales</taxon>
        <taxon>Xanthobacteraceae</taxon>
        <taxon>Labrys</taxon>
    </lineage>
</organism>
<dbReference type="Pfam" id="PF00072">
    <property type="entry name" value="Response_reg"/>
    <property type="match status" value="1"/>
</dbReference>
<dbReference type="HAMAP" id="MF_00099">
    <property type="entry name" value="CheB_chemtxs"/>
    <property type="match status" value="1"/>
</dbReference>
<comment type="subcellular location">
    <subcellularLocation>
        <location evidence="4">Cytoplasm</location>
    </subcellularLocation>
</comment>
<dbReference type="PROSITE" id="PS50122">
    <property type="entry name" value="CHEB"/>
    <property type="match status" value="1"/>
</dbReference>
<dbReference type="NCBIfam" id="NF001965">
    <property type="entry name" value="PRK00742.1"/>
    <property type="match status" value="1"/>
</dbReference>
<name>A0ABU0JAQ4_9HYPH</name>
<feature type="domain" description="CheB-type methylesterase" evidence="9">
    <location>
        <begin position="236"/>
        <end position="432"/>
    </location>
</feature>
<dbReference type="Gene3D" id="3.40.50.180">
    <property type="entry name" value="Methylesterase CheB, C-terminal domain"/>
    <property type="match status" value="1"/>
</dbReference>
<dbReference type="GO" id="GO:0008984">
    <property type="term" value="F:protein-glutamate methylesterase activity"/>
    <property type="evidence" value="ECO:0007669"/>
    <property type="project" value="UniProtKB-EC"/>
</dbReference>
<dbReference type="InterPro" id="IPR011006">
    <property type="entry name" value="CheY-like_superfamily"/>
</dbReference>
<dbReference type="SMART" id="SM00448">
    <property type="entry name" value="REC"/>
    <property type="match status" value="1"/>
</dbReference>
<dbReference type="EC" id="3.1.1.61" evidence="4"/>
<evidence type="ECO:0000256" key="6">
    <source>
        <dbReference type="PROSITE-ProRule" id="PRU00169"/>
    </source>
</evidence>
<dbReference type="InterPro" id="IPR000673">
    <property type="entry name" value="Sig_transdc_resp-reg_Me-estase"/>
</dbReference>
<evidence type="ECO:0000256" key="7">
    <source>
        <dbReference type="SAM" id="MobiDB-lite"/>
    </source>
</evidence>
<comment type="function">
    <text evidence="4">Involved in chemotaxis. Part of a chemotaxis signal transduction system that modulates chemotaxis in response to various stimuli. Catalyzes the demethylation of specific methylglutamate residues introduced into the chemoreceptors (methyl-accepting chemotaxis proteins or MCP) by CheR. Also mediates the irreversible deamidation of specific glutamine residues to glutamic acid.</text>
</comment>
<comment type="similarity">
    <text evidence="4">Belongs to the CheB family.</text>
</comment>
<evidence type="ECO:0000256" key="1">
    <source>
        <dbReference type="ARBA" id="ARBA00022500"/>
    </source>
</evidence>
<evidence type="ECO:0000259" key="9">
    <source>
        <dbReference type="PROSITE" id="PS50122"/>
    </source>
</evidence>
<comment type="domain">
    <text evidence="4">Contains a C-terminal catalytic domain, and an N-terminal region which modulates catalytic activity.</text>
</comment>
<evidence type="ECO:0000256" key="4">
    <source>
        <dbReference type="HAMAP-Rule" id="MF_00099"/>
    </source>
</evidence>
<dbReference type="CDD" id="cd17541">
    <property type="entry name" value="REC_CheB-like"/>
    <property type="match status" value="1"/>
</dbReference>
<proteinExistence type="inferred from homology"/>
<dbReference type="EC" id="3.5.1.44" evidence="4"/>
<keyword evidence="4" id="KW-0963">Cytoplasm</keyword>
<feature type="active site" evidence="4 5">
    <location>
        <position position="250"/>
    </location>
</feature>
<comment type="catalytic activity">
    <reaction evidence="4">
        <text>L-glutaminyl-[protein] + H2O = L-glutamyl-[protein] + NH4(+)</text>
        <dbReference type="Rhea" id="RHEA:16441"/>
        <dbReference type="Rhea" id="RHEA-COMP:10207"/>
        <dbReference type="Rhea" id="RHEA-COMP:10208"/>
        <dbReference type="ChEBI" id="CHEBI:15377"/>
        <dbReference type="ChEBI" id="CHEBI:28938"/>
        <dbReference type="ChEBI" id="CHEBI:29973"/>
        <dbReference type="ChEBI" id="CHEBI:30011"/>
        <dbReference type="EC" id="3.5.1.44"/>
    </reaction>
</comment>
<dbReference type="Proteomes" id="UP001242480">
    <property type="component" value="Unassembled WGS sequence"/>
</dbReference>
<evidence type="ECO:0000256" key="5">
    <source>
        <dbReference type="PROSITE-ProRule" id="PRU00050"/>
    </source>
</evidence>
<feature type="modified residue" description="4-aspartylphosphate" evidence="4 6">
    <location>
        <position position="69"/>
    </location>
</feature>
<feature type="active site" evidence="4 5">
    <location>
        <position position="374"/>
    </location>
</feature>
<keyword evidence="1 4" id="KW-0145">Chemotaxis</keyword>
<dbReference type="Pfam" id="PF01339">
    <property type="entry name" value="CheB_methylest"/>
    <property type="match status" value="1"/>
</dbReference>
<dbReference type="RefSeq" id="WP_307276309.1">
    <property type="nucleotide sequence ID" value="NZ_JAUSVX010000008.1"/>
</dbReference>
<dbReference type="PANTHER" id="PTHR42872">
    <property type="entry name" value="PROTEIN-GLUTAMATE METHYLESTERASE/PROTEIN-GLUTAMINE GLUTAMINASE"/>
    <property type="match status" value="1"/>
</dbReference>
<feature type="active site" evidence="4 5">
    <location>
        <position position="278"/>
    </location>
</feature>
<dbReference type="InterPro" id="IPR035909">
    <property type="entry name" value="CheB_C"/>
</dbReference>
<dbReference type="InterPro" id="IPR001789">
    <property type="entry name" value="Sig_transdc_resp-reg_receiver"/>
</dbReference>
<dbReference type="EMBL" id="JAUSVX010000008">
    <property type="protein sequence ID" value="MDQ0471352.1"/>
    <property type="molecule type" value="Genomic_DNA"/>
</dbReference>